<name>A0A814S5A2_9BILA</name>
<dbReference type="AlphaFoldDB" id="A0A814S5A2"/>
<protein>
    <submittedName>
        <fullName evidence="1">Uncharacterized protein</fullName>
    </submittedName>
</protein>
<dbReference type="Proteomes" id="UP000663879">
    <property type="component" value="Unassembled WGS sequence"/>
</dbReference>
<dbReference type="EMBL" id="CAJNOC010010765">
    <property type="protein sequence ID" value="CAF1142826.1"/>
    <property type="molecule type" value="Genomic_DNA"/>
</dbReference>
<evidence type="ECO:0000313" key="2">
    <source>
        <dbReference type="Proteomes" id="UP000663879"/>
    </source>
</evidence>
<gene>
    <name evidence="1" type="ORF">OXX778_LOCUS22969</name>
</gene>
<sequence>MSEFMATSLQHEKKTGFLNYGIMSGVDQIPANFTADFVVFYSDKGINKAMEEWGQMLIKFHGKSLK</sequence>
<accession>A0A814S5A2</accession>
<keyword evidence="2" id="KW-1185">Reference proteome</keyword>
<comment type="caution">
    <text evidence="1">The sequence shown here is derived from an EMBL/GenBank/DDBJ whole genome shotgun (WGS) entry which is preliminary data.</text>
</comment>
<reference evidence="1" key="1">
    <citation type="submission" date="2021-02" db="EMBL/GenBank/DDBJ databases">
        <authorList>
            <person name="Nowell W R."/>
        </authorList>
    </citation>
    <scope>NUCLEOTIDE SEQUENCE</scope>
    <source>
        <strain evidence="1">Ploen Becks lab</strain>
    </source>
</reference>
<feature type="non-terminal residue" evidence="1">
    <location>
        <position position="66"/>
    </location>
</feature>
<organism evidence="1 2">
    <name type="scientific">Brachionus calyciflorus</name>
    <dbReference type="NCBI Taxonomy" id="104777"/>
    <lineage>
        <taxon>Eukaryota</taxon>
        <taxon>Metazoa</taxon>
        <taxon>Spiralia</taxon>
        <taxon>Gnathifera</taxon>
        <taxon>Rotifera</taxon>
        <taxon>Eurotatoria</taxon>
        <taxon>Monogononta</taxon>
        <taxon>Pseudotrocha</taxon>
        <taxon>Ploima</taxon>
        <taxon>Brachionidae</taxon>
        <taxon>Brachionus</taxon>
    </lineage>
</organism>
<evidence type="ECO:0000313" key="1">
    <source>
        <dbReference type="EMBL" id="CAF1142826.1"/>
    </source>
</evidence>
<dbReference type="OrthoDB" id="10051175at2759"/>
<proteinExistence type="predicted"/>